<keyword evidence="2" id="KW-1185">Reference proteome</keyword>
<dbReference type="PIRSF" id="PIRSF005087">
    <property type="entry name" value="NrdI"/>
    <property type="match status" value="1"/>
</dbReference>
<dbReference type="GO" id="GO:0010181">
    <property type="term" value="F:FMN binding"/>
    <property type="evidence" value="ECO:0007669"/>
    <property type="project" value="InterPro"/>
</dbReference>
<dbReference type="Proteomes" id="UP000051450">
    <property type="component" value="Unassembled WGS sequence"/>
</dbReference>
<dbReference type="EMBL" id="AZDI01000005">
    <property type="protein sequence ID" value="KRK45730.1"/>
    <property type="molecule type" value="Genomic_DNA"/>
</dbReference>
<dbReference type="AlphaFoldDB" id="A0A0R1HQZ7"/>
<dbReference type="InterPro" id="IPR004465">
    <property type="entry name" value="RNR_NrdI"/>
</dbReference>
<comment type="caution">
    <text evidence="1">The sequence shown here is derived from an EMBL/GenBank/DDBJ whole genome shotgun (WGS) entry which is preliminary data.</text>
</comment>
<dbReference type="SUPFAM" id="SSF52218">
    <property type="entry name" value="Flavoproteins"/>
    <property type="match status" value="1"/>
</dbReference>
<dbReference type="RefSeq" id="WP_057974247.1">
    <property type="nucleotide sequence ID" value="NZ_AZDI01000005.1"/>
</dbReference>
<dbReference type="PANTHER" id="PTHR37297">
    <property type="entry name" value="PROTEIN NRDI"/>
    <property type="match status" value="1"/>
</dbReference>
<dbReference type="NCBIfam" id="TIGR00333">
    <property type="entry name" value="nrdI"/>
    <property type="match status" value="1"/>
</dbReference>
<dbReference type="Gene3D" id="3.40.50.360">
    <property type="match status" value="1"/>
</dbReference>
<name>A0A0R1HQZ7_9LACO</name>
<sequence>MKIVFFSITGQTRRFINKIGHPSFEIDPTNPFVELNEPYILVVPTYEIGLTESVNDFIEYKSNRENILGVVGGGNRNFAQLFIFTAKDIATDYKVPLLYEFEFNGTEEDVLNMKKVVDEIDIKNVR</sequence>
<dbReference type="PATRIC" id="fig|1423719.4.peg.1210"/>
<organism evidence="1 2">
    <name type="scientific">Dellaglioa algida DSM 15638</name>
    <dbReference type="NCBI Taxonomy" id="1423719"/>
    <lineage>
        <taxon>Bacteria</taxon>
        <taxon>Bacillati</taxon>
        <taxon>Bacillota</taxon>
        <taxon>Bacilli</taxon>
        <taxon>Lactobacillales</taxon>
        <taxon>Lactobacillaceae</taxon>
        <taxon>Dellaglioa</taxon>
    </lineage>
</organism>
<gene>
    <name evidence="1" type="ORF">FC66_GL001189</name>
</gene>
<dbReference type="OrthoDB" id="350535at2"/>
<proteinExistence type="predicted"/>
<dbReference type="InterPro" id="IPR029039">
    <property type="entry name" value="Flavoprotein-like_sf"/>
</dbReference>
<reference evidence="1 2" key="1">
    <citation type="journal article" date="2015" name="Genome Announc.">
        <title>Expanding the biotechnology potential of lactobacilli through comparative genomics of 213 strains and associated genera.</title>
        <authorList>
            <person name="Sun Z."/>
            <person name="Harris H.M."/>
            <person name="McCann A."/>
            <person name="Guo C."/>
            <person name="Argimon S."/>
            <person name="Zhang W."/>
            <person name="Yang X."/>
            <person name="Jeffery I.B."/>
            <person name="Cooney J.C."/>
            <person name="Kagawa T.F."/>
            <person name="Liu W."/>
            <person name="Song Y."/>
            <person name="Salvetti E."/>
            <person name="Wrobel A."/>
            <person name="Rasinkangas P."/>
            <person name="Parkhill J."/>
            <person name="Rea M.C."/>
            <person name="O'Sullivan O."/>
            <person name="Ritari J."/>
            <person name="Douillard F.P."/>
            <person name="Paul Ross R."/>
            <person name="Yang R."/>
            <person name="Briner A.E."/>
            <person name="Felis G.E."/>
            <person name="de Vos W.M."/>
            <person name="Barrangou R."/>
            <person name="Klaenhammer T.R."/>
            <person name="Caufield P.W."/>
            <person name="Cui Y."/>
            <person name="Zhang H."/>
            <person name="O'Toole P.W."/>
        </authorList>
    </citation>
    <scope>NUCLEOTIDE SEQUENCE [LARGE SCALE GENOMIC DNA]</scope>
    <source>
        <strain evidence="1 2">DSM 15638</strain>
    </source>
</reference>
<dbReference type="GeneID" id="83548941"/>
<dbReference type="Pfam" id="PF07972">
    <property type="entry name" value="Flavodoxin_NdrI"/>
    <property type="match status" value="1"/>
</dbReference>
<protein>
    <submittedName>
        <fullName evidence="1">Ribonucleotide reductase stimulatory protein</fullName>
    </submittedName>
</protein>
<dbReference type="PANTHER" id="PTHR37297:SF1">
    <property type="entry name" value="PROTEIN NRDI"/>
    <property type="match status" value="1"/>
</dbReference>
<evidence type="ECO:0000313" key="2">
    <source>
        <dbReference type="Proteomes" id="UP000051450"/>
    </source>
</evidence>
<accession>A0A0R1HQZ7</accession>
<evidence type="ECO:0000313" key="1">
    <source>
        <dbReference type="EMBL" id="KRK45730.1"/>
    </source>
</evidence>
<dbReference type="STRING" id="1423719.FC66_GL001189"/>